<dbReference type="AlphaFoldDB" id="A0A6M0SN65"/>
<gene>
    <name evidence="1" type="ORF">EXM65_04365</name>
</gene>
<reference evidence="1 2" key="1">
    <citation type="submission" date="2019-02" db="EMBL/GenBank/DDBJ databases">
        <title>Genome sequencing of Clostridium botulinum clinical isolates.</title>
        <authorList>
            <person name="Brunt J."/>
            <person name="Van Vliet A.H.M."/>
            <person name="Stringer S.C."/>
            <person name="Grant K.A."/>
            <person name="Carter A.C."/>
            <person name="Peck M.W."/>
        </authorList>
    </citation>
    <scope>NUCLEOTIDE SEQUENCE [LARGE SCALE GENOMIC DNA]</scope>
    <source>
        <strain evidence="1 2">H113700579</strain>
    </source>
</reference>
<evidence type="ECO:0000313" key="2">
    <source>
        <dbReference type="Proteomes" id="UP000472355"/>
    </source>
</evidence>
<protein>
    <submittedName>
        <fullName evidence="1">Uncharacterized protein</fullName>
    </submittedName>
</protein>
<comment type="caution">
    <text evidence="1">The sequence shown here is derived from an EMBL/GenBank/DDBJ whole genome shotgun (WGS) entry which is preliminary data.</text>
</comment>
<evidence type="ECO:0000313" key="1">
    <source>
        <dbReference type="EMBL" id="NFA41826.1"/>
    </source>
</evidence>
<name>A0A6M0SN65_CLOBO</name>
<dbReference type="EMBL" id="SGKU01000008">
    <property type="protein sequence ID" value="NFA41826.1"/>
    <property type="molecule type" value="Genomic_DNA"/>
</dbReference>
<accession>A0A6M0SN65</accession>
<sequence length="105" mass="12417">MNLKTTKKIVNSVIENEFLHISEFKEYKDLKENKEIVNIDNEKDKIYEKLYEVASDNNELIDDLQTAECNYWCMVARYYFKMGVIAGTTNLSFLKDTGIIEYIDR</sequence>
<proteinExistence type="predicted"/>
<dbReference type="Proteomes" id="UP000472355">
    <property type="component" value="Unassembled WGS sequence"/>
</dbReference>
<organism evidence="1 2">
    <name type="scientific">Clostridium botulinum</name>
    <dbReference type="NCBI Taxonomy" id="1491"/>
    <lineage>
        <taxon>Bacteria</taxon>
        <taxon>Bacillati</taxon>
        <taxon>Bacillota</taxon>
        <taxon>Clostridia</taxon>
        <taxon>Eubacteriales</taxon>
        <taxon>Clostridiaceae</taxon>
        <taxon>Clostridium</taxon>
    </lineage>
</organism>